<evidence type="ECO:0000313" key="11">
    <source>
        <dbReference type="EMBL" id="CAB4750031.1"/>
    </source>
</evidence>
<evidence type="ECO:0000256" key="5">
    <source>
        <dbReference type="ARBA" id="ARBA00022692"/>
    </source>
</evidence>
<accession>A0A6J6TR94</accession>
<dbReference type="GO" id="GO:0055085">
    <property type="term" value="P:transmembrane transport"/>
    <property type="evidence" value="ECO:0007669"/>
    <property type="project" value="InterPro"/>
</dbReference>
<dbReference type="Pfam" id="PF00528">
    <property type="entry name" value="BPD_transp_1"/>
    <property type="match status" value="1"/>
</dbReference>
<evidence type="ECO:0000259" key="9">
    <source>
        <dbReference type="PROSITE" id="PS50928"/>
    </source>
</evidence>
<evidence type="ECO:0000256" key="2">
    <source>
        <dbReference type="ARBA" id="ARBA00022448"/>
    </source>
</evidence>
<protein>
    <submittedName>
        <fullName evidence="11">Unannotated protein</fullName>
    </submittedName>
</protein>
<evidence type="ECO:0000256" key="4">
    <source>
        <dbReference type="ARBA" id="ARBA00022519"/>
    </source>
</evidence>
<dbReference type="GO" id="GO:0005886">
    <property type="term" value="C:plasma membrane"/>
    <property type="evidence" value="ECO:0007669"/>
    <property type="project" value="UniProtKB-SubCell"/>
</dbReference>
<feature type="domain" description="ABC transmembrane type-1" evidence="9">
    <location>
        <begin position="62"/>
        <end position="249"/>
    </location>
</feature>
<comment type="subcellular location">
    <subcellularLocation>
        <location evidence="1">Cell inner membrane</location>
        <topology evidence="1">Multi-pass membrane protein</topology>
    </subcellularLocation>
</comment>
<feature type="transmembrane region" description="Helical" evidence="8">
    <location>
        <begin position="223"/>
        <end position="249"/>
    </location>
</feature>
<keyword evidence="7 8" id="KW-0472">Membrane</keyword>
<feature type="transmembrane region" description="Helical" evidence="8">
    <location>
        <begin position="177"/>
        <end position="203"/>
    </location>
</feature>
<name>A0A6J6TR94_9ZZZZ</name>
<organism evidence="11">
    <name type="scientific">freshwater metagenome</name>
    <dbReference type="NCBI Taxonomy" id="449393"/>
    <lineage>
        <taxon>unclassified sequences</taxon>
        <taxon>metagenomes</taxon>
        <taxon>ecological metagenomes</taxon>
    </lineage>
</organism>
<gene>
    <name evidence="10" type="ORF">UFOPK1795_01320</name>
    <name evidence="11" type="ORF">UFOPK2816_00779</name>
</gene>
<proteinExistence type="predicted"/>
<dbReference type="EMBL" id="CAEZZB010000098">
    <property type="protein sequence ID" value="CAB4750031.1"/>
    <property type="molecule type" value="Genomic_DNA"/>
</dbReference>
<feature type="transmembrane region" description="Helical" evidence="8">
    <location>
        <begin position="101"/>
        <end position="121"/>
    </location>
</feature>
<keyword evidence="3" id="KW-1003">Cell membrane</keyword>
<feature type="transmembrane region" description="Helical" evidence="8">
    <location>
        <begin position="66"/>
        <end position="89"/>
    </location>
</feature>
<reference evidence="11" key="1">
    <citation type="submission" date="2020-05" db="EMBL/GenBank/DDBJ databases">
        <authorList>
            <person name="Chiriac C."/>
            <person name="Salcher M."/>
            <person name="Ghai R."/>
            <person name="Kavagutti S V."/>
        </authorList>
    </citation>
    <scope>NUCLEOTIDE SEQUENCE</scope>
</reference>
<dbReference type="SUPFAM" id="SSF161098">
    <property type="entry name" value="MetI-like"/>
    <property type="match status" value="1"/>
</dbReference>
<evidence type="ECO:0000256" key="6">
    <source>
        <dbReference type="ARBA" id="ARBA00022989"/>
    </source>
</evidence>
<keyword evidence="6 8" id="KW-1133">Transmembrane helix</keyword>
<keyword evidence="2" id="KW-0813">Transport</keyword>
<evidence type="ECO:0000256" key="8">
    <source>
        <dbReference type="SAM" id="Phobius"/>
    </source>
</evidence>
<feature type="transmembrane region" description="Helical" evidence="8">
    <location>
        <begin position="133"/>
        <end position="151"/>
    </location>
</feature>
<evidence type="ECO:0000256" key="1">
    <source>
        <dbReference type="ARBA" id="ARBA00004429"/>
    </source>
</evidence>
<dbReference type="Gene3D" id="1.10.3720.10">
    <property type="entry name" value="MetI-like"/>
    <property type="match status" value="1"/>
</dbReference>
<evidence type="ECO:0000313" key="10">
    <source>
        <dbReference type="EMBL" id="CAB4603015.1"/>
    </source>
</evidence>
<dbReference type="PROSITE" id="PS50928">
    <property type="entry name" value="ABC_TM1"/>
    <property type="match status" value="1"/>
</dbReference>
<dbReference type="EMBL" id="CAEZUG010000122">
    <property type="protein sequence ID" value="CAB4603015.1"/>
    <property type="molecule type" value="Genomic_DNA"/>
</dbReference>
<dbReference type="InterPro" id="IPR000515">
    <property type="entry name" value="MetI-like"/>
</dbReference>
<feature type="transmembrane region" description="Helical" evidence="8">
    <location>
        <begin position="12"/>
        <end position="30"/>
    </location>
</feature>
<evidence type="ECO:0000256" key="7">
    <source>
        <dbReference type="ARBA" id="ARBA00023136"/>
    </source>
</evidence>
<dbReference type="AlphaFoldDB" id="A0A6J6TR94"/>
<keyword evidence="4" id="KW-0997">Cell inner membrane</keyword>
<dbReference type="PANTHER" id="PTHR43357:SF4">
    <property type="entry name" value="INNER MEMBRANE ABC TRANSPORTER PERMEASE PROTEIN YDCV"/>
    <property type="match status" value="1"/>
</dbReference>
<keyword evidence="5 8" id="KW-0812">Transmembrane</keyword>
<dbReference type="PANTHER" id="PTHR43357">
    <property type="entry name" value="INNER MEMBRANE ABC TRANSPORTER PERMEASE PROTEIN YDCV"/>
    <property type="match status" value="1"/>
</dbReference>
<dbReference type="CDD" id="cd06261">
    <property type="entry name" value="TM_PBP2"/>
    <property type="match status" value="1"/>
</dbReference>
<dbReference type="InterPro" id="IPR035906">
    <property type="entry name" value="MetI-like_sf"/>
</dbReference>
<sequence>MKKSLGVKIWRYFIIFVVAFYLLMPLVSMVDFSTKPFSLGATGRSLDSWRAIATQPDLTIAITRSLITALIVMAIILFLIVPTAIWVHLKLPILRRPFELLCLLPLAIPAIVIVVGVAPLYRWISINLTESPITLAGVYSMLILPYTYRSLSAALDAVDIHTLAEAARTLGATIPRVIFGIIMPTIRTGIINGSFIAIALVLGEYTISNILNYKTFQVVIAQIGLNSGSIAVAVSLASLIFVLTLLLIIPNKKRQGSVLDVDID</sequence>
<evidence type="ECO:0000256" key="3">
    <source>
        <dbReference type="ARBA" id="ARBA00022475"/>
    </source>
</evidence>